<feature type="domain" description="Fido" evidence="1">
    <location>
        <begin position="4"/>
        <end position="122"/>
    </location>
</feature>
<accession>A0A135YM34</accession>
<dbReference type="PROSITE" id="PS51459">
    <property type="entry name" value="FIDO"/>
    <property type="match status" value="1"/>
</dbReference>
<dbReference type="InterPro" id="IPR053737">
    <property type="entry name" value="Type_II_TA_Toxin"/>
</dbReference>
<evidence type="ECO:0000313" key="3">
    <source>
        <dbReference type="Proteomes" id="UP000295195"/>
    </source>
</evidence>
<dbReference type="NCBIfam" id="TIGR01550">
    <property type="entry name" value="DOC_P1"/>
    <property type="match status" value="1"/>
</dbReference>
<dbReference type="Proteomes" id="UP000295195">
    <property type="component" value="Unassembled WGS sequence"/>
</dbReference>
<dbReference type="GO" id="GO:0016301">
    <property type="term" value="F:kinase activity"/>
    <property type="evidence" value="ECO:0007669"/>
    <property type="project" value="InterPro"/>
</dbReference>
<dbReference type="PANTHER" id="PTHR39426">
    <property type="entry name" value="HOMOLOGY TO DEATH-ON-CURING PROTEIN OF PHAGE P1"/>
    <property type="match status" value="1"/>
</dbReference>
<comment type="caution">
    <text evidence="2">The sequence shown here is derived from an EMBL/GenBank/DDBJ whole genome shotgun (WGS) entry which is preliminary data.</text>
</comment>
<dbReference type="Gene3D" id="1.20.120.1870">
    <property type="entry name" value="Fic/DOC protein, Fido domain"/>
    <property type="match status" value="1"/>
</dbReference>
<evidence type="ECO:0000313" key="2">
    <source>
        <dbReference type="EMBL" id="TDN28574.1"/>
    </source>
</evidence>
<dbReference type="InterPro" id="IPR003812">
    <property type="entry name" value="Fido"/>
</dbReference>
<dbReference type="AlphaFoldDB" id="A0A135YM34"/>
<dbReference type="EMBL" id="NKLP01000279">
    <property type="protein sequence ID" value="TDN28574.1"/>
    <property type="molecule type" value="Genomic_DNA"/>
</dbReference>
<proteinExistence type="predicted"/>
<evidence type="ECO:0000259" key="1">
    <source>
        <dbReference type="PROSITE" id="PS51459"/>
    </source>
</evidence>
<dbReference type="RefSeq" id="WP_061102414.1">
    <property type="nucleotide sequence ID" value="NZ_CP061006.1"/>
</dbReference>
<protein>
    <submittedName>
        <fullName evidence="2">Type II toxin-antitoxin system death-on-curing family toxin</fullName>
    </submittedName>
</protein>
<dbReference type="InterPro" id="IPR036597">
    <property type="entry name" value="Fido-like_dom_sf"/>
</dbReference>
<dbReference type="SUPFAM" id="SSF140931">
    <property type="entry name" value="Fic-like"/>
    <property type="match status" value="1"/>
</dbReference>
<dbReference type="PANTHER" id="PTHR39426:SF1">
    <property type="entry name" value="HOMOLOGY TO DEATH-ON-CURING PROTEIN OF PHAGE P1"/>
    <property type="match status" value="1"/>
</dbReference>
<reference evidence="2 3" key="1">
    <citation type="submission" date="2017-06" db="EMBL/GenBank/DDBJ databases">
        <authorList>
            <person name="Swanenburg J."/>
            <person name="Kort R."/>
        </authorList>
    </citation>
    <scope>NUCLEOTIDE SEQUENCE [LARGE SCALE GENOMIC DNA]</scope>
    <source>
        <strain evidence="2 3">RL05</strain>
    </source>
</reference>
<gene>
    <name evidence="2" type="ORF">CEE75_12775</name>
</gene>
<name>A0A135YM34_9LACO</name>
<organism evidence="2 3">
    <name type="scientific">Lactobacillus crispatus</name>
    <dbReference type="NCBI Taxonomy" id="47770"/>
    <lineage>
        <taxon>Bacteria</taxon>
        <taxon>Bacillati</taxon>
        <taxon>Bacillota</taxon>
        <taxon>Bacilli</taxon>
        <taxon>Lactobacillales</taxon>
        <taxon>Lactobacillaceae</taxon>
        <taxon>Lactobacillus</taxon>
    </lineage>
</organism>
<dbReference type="InterPro" id="IPR006440">
    <property type="entry name" value="Doc"/>
</dbReference>
<dbReference type="Pfam" id="PF02661">
    <property type="entry name" value="Fic"/>
    <property type="match status" value="1"/>
</dbReference>
<sequence>MIYLTKTDLIHLNQRLLEKAGKGTVGVQYPEGLDVVVKQPQQILFGRELYPTLWLKAAFILQKITKKHIFADGNKRTSYYAAAFFLQENGYHLKADEDDALKFILYITNSEDSEENMYFAADWLKVHCVKIK</sequence>